<evidence type="ECO:0000313" key="3">
    <source>
        <dbReference type="Proteomes" id="UP001207654"/>
    </source>
</evidence>
<feature type="compositionally biased region" description="Low complexity" evidence="1">
    <location>
        <begin position="8"/>
        <end position="31"/>
    </location>
</feature>
<name>A0ABT4AMA6_9BACT</name>
<evidence type="ECO:0000313" key="2">
    <source>
        <dbReference type="EMBL" id="MCY1082832.1"/>
    </source>
</evidence>
<organism evidence="2 3">
    <name type="scientific">Archangium lansingense</name>
    <dbReference type="NCBI Taxonomy" id="2995310"/>
    <lineage>
        <taxon>Bacteria</taxon>
        <taxon>Pseudomonadati</taxon>
        <taxon>Myxococcota</taxon>
        <taxon>Myxococcia</taxon>
        <taxon>Myxococcales</taxon>
        <taxon>Cystobacterineae</taxon>
        <taxon>Archangiaceae</taxon>
        <taxon>Archangium</taxon>
    </lineage>
</organism>
<accession>A0ABT4AMA6</accession>
<proteinExistence type="predicted"/>
<dbReference type="EMBL" id="JAPNKA010000001">
    <property type="protein sequence ID" value="MCY1082832.1"/>
    <property type="molecule type" value="Genomic_DNA"/>
</dbReference>
<gene>
    <name evidence="2" type="ORF">OV287_51115</name>
</gene>
<dbReference type="Proteomes" id="UP001207654">
    <property type="component" value="Unassembled WGS sequence"/>
</dbReference>
<dbReference type="RefSeq" id="WP_267541386.1">
    <property type="nucleotide sequence ID" value="NZ_JAPNKA010000001.1"/>
</dbReference>
<feature type="region of interest" description="Disordered" evidence="1">
    <location>
        <begin position="1"/>
        <end position="33"/>
    </location>
</feature>
<keyword evidence="3" id="KW-1185">Reference proteome</keyword>
<evidence type="ECO:0000256" key="1">
    <source>
        <dbReference type="SAM" id="MobiDB-lite"/>
    </source>
</evidence>
<comment type="caution">
    <text evidence="2">The sequence shown here is derived from an EMBL/GenBank/DDBJ whole genome shotgun (WGS) entry which is preliminary data.</text>
</comment>
<protein>
    <submittedName>
        <fullName evidence="2">Uncharacterized protein</fullName>
    </submittedName>
</protein>
<reference evidence="2 3" key="1">
    <citation type="submission" date="2022-11" db="EMBL/GenBank/DDBJ databases">
        <title>Minimal conservation of predation-associated metabolite biosynthetic gene clusters underscores biosynthetic potential of Myxococcota including descriptions for ten novel species: Archangium lansinium sp. nov., Myxococcus landrumus sp. nov., Nannocystis bai.</title>
        <authorList>
            <person name="Ahearne A."/>
            <person name="Stevens C."/>
            <person name="Phillips K."/>
        </authorList>
    </citation>
    <scope>NUCLEOTIDE SEQUENCE [LARGE SCALE GENOMIC DNA]</scope>
    <source>
        <strain evidence="2 3">MIWBW</strain>
    </source>
</reference>
<sequence>MRGKERPNSPTAGGSSSPPRTPSASPTRPSNLTVSGSRLFFVADEGEHGRVLWSVKKAAFHHPH</sequence>